<dbReference type="Pfam" id="PF01614">
    <property type="entry name" value="IclR_C"/>
    <property type="match status" value="1"/>
</dbReference>
<dbReference type="PROSITE" id="PS51077">
    <property type="entry name" value="HTH_ICLR"/>
    <property type="match status" value="1"/>
</dbReference>
<dbReference type="InterPro" id="IPR036390">
    <property type="entry name" value="WH_DNA-bd_sf"/>
</dbReference>
<dbReference type="InterPro" id="IPR036388">
    <property type="entry name" value="WH-like_DNA-bd_sf"/>
</dbReference>
<evidence type="ECO:0000256" key="1">
    <source>
        <dbReference type="ARBA" id="ARBA00023015"/>
    </source>
</evidence>
<evidence type="ECO:0000256" key="3">
    <source>
        <dbReference type="ARBA" id="ARBA00023163"/>
    </source>
</evidence>
<dbReference type="InterPro" id="IPR050707">
    <property type="entry name" value="HTH_MetabolicPath_Reg"/>
</dbReference>
<organism evidence="6 7">
    <name type="scientific">Enterocloster citroniae</name>
    <dbReference type="NCBI Taxonomy" id="358743"/>
    <lineage>
        <taxon>Bacteria</taxon>
        <taxon>Bacillati</taxon>
        <taxon>Bacillota</taxon>
        <taxon>Clostridia</taxon>
        <taxon>Lachnospirales</taxon>
        <taxon>Lachnospiraceae</taxon>
        <taxon>Enterocloster</taxon>
    </lineage>
</organism>
<dbReference type="GO" id="GO:0003677">
    <property type="term" value="F:DNA binding"/>
    <property type="evidence" value="ECO:0007669"/>
    <property type="project" value="UniProtKB-KW"/>
</dbReference>
<dbReference type="InterPro" id="IPR014757">
    <property type="entry name" value="Tscrpt_reg_IclR_C"/>
</dbReference>
<keyword evidence="2" id="KW-0238">DNA-binding</keyword>
<feature type="domain" description="HTH iclR-type" evidence="4">
    <location>
        <begin position="17"/>
        <end position="77"/>
    </location>
</feature>
<dbReference type="Gene3D" id="1.10.10.10">
    <property type="entry name" value="Winged helix-like DNA-binding domain superfamily/Winged helix DNA-binding domain"/>
    <property type="match status" value="1"/>
</dbReference>
<dbReference type="InterPro" id="IPR005471">
    <property type="entry name" value="Tscrpt_reg_IclR_N"/>
</dbReference>
<dbReference type="GO" id="GO:0045892">
    <property type="term" value="P:negative regulation of DNA-templated transcription"/>
    <property type="evidence" value="ECO:0007669"/>
    <property type="project" value="TreeGrafter"/>
</dbReference>
<dbReference type="EMBL" id="WQPS01000043">
    <property type="protein sequence ID" value="MBT9812243.1"/>
    <property type="molecule type" value="Genomic_DNA"/>
</dbReference>
<gene>
    <name evidence="6" type="ORF">GPL26_21735</name>
</gene>
<reference evidence="6" key="1">
    <citation type="journal article" date="2021" name="Gut Microbes">
        <title>A synthetic consortium of 100 gut commensals modulates the composition and function in a colon model of the microbiome of elderly subjects.</title>
        <authorList>
            <person name="Perez M."/>
            <person name="Ntemiri A."/>
            <person name="Tan H."/>
            <person name="Harris H.M.B."/>
            <person name="Roager H.M."/>
            <person name="Ribiere C."/>
            <person name="O'Toole P.W."/>
        </authorList>
    </citation>
    <scope>NUCLEOTIDE SEQUENCE</scope>
    <source>
        <strain evidence="6">MCC335</strain>
    </source>
</reference>
<evidence type="ECO:0000259" key="4">
    <source>
        <dbReference type="PROSITE" id="PS51077"/>
    </source>
</evidence>
<dbReference type="SUPFAM" id="SSF46785">
    <property type="entry name" value="Winged helix' DNA-binding domain"/>
    <property type="match status" value="1"/>
</dbReference>
<evidence type="ECO:0000313" key="7">
    <source>
        <dbReference type="Proteomes" id="UP000708338"/>
    </source>
</evidence>
<evidence type="ECO:0000313" key="6">
    <source>
        <dbReference type="EMBL" id="MBT9812243.1"/>
    </source>
</evidence>
<keyword evidence="1" id="KW-0805">Transcription regulation</keyword>
<dbReference type="Proteomes" id="UP000708338">
    <property type="component" value="Unassembled WGS sequence"/>
</dbReference>
<dbReference type="PANTHER" id="PTHR30136:SF7">
    <property type="entry name" value="HTH-TYPE TRANSCRIPTIONAL REGULATOR KDGR-RELATED"/>
    <property type="match status" value="1"/>
</dbReference>
<dbReference type="GO" id="GO:0003700">
    <property type="term" value="F:DNA-binding transcription factor activity"/>
    <property type="evidence" value="ECO:0007669"/>
    <property type="project" value="TreeGrafter"/>
</dbReference>
<dbReference type="PANTHER" id="PTHR30136">
    <property type="entry name" value="HELIX-TURN-HELIX TRANSCRIPTIONAL REGULATOR, ICLR FAMILY"/>
    <property type="match status" value="1"/>
</dbReference>
<comment type="caution">
    <text evidence="6">The sequence shown here is derived from an EMBL/GenBank/DDBJ whole genome shotgun (WGS) entry which is preliminary data.</text>
</comment>
<keyword evidence="3" id="KW-0804">Transcription</keyword>
<protein>
    <submittedName>
        <fullName evidence="6">Helix-turn-helix domain-containing protein</fullName>
    </submittedName>
</protein>
<name>A0AA41FJU9_9FIRM</name>
<dbReference type="PROSITE" id="PS51078">
    <property type="entry name" value="ICLR_ED"/>
    <property type="match status" value="1"/>
</dbReference>
<dbReference type="InterPro" id="IPR029016">
    <property type="entry name" value="GAF-like_dom_sf"/>
</dbReference>
<dbReference type="Gene3D" id="3.30.450.40">
    <property type="match status" value="1"/>
</dbReference>
<evidence type="ECO:0000256" key="2">
    <source>
        <dbReference type="ARBA" id="ARBA00023125"/>
    </source>
</evidence>
<dbReference type="SMART" id="SM00346">
    <property type="entry name" value="HTH_ICLR"/>
    <property type="match status" value="1"/>
</dbReference>
<dbReference type="AlphaFoldDB" id="A0AA41FJU9"/>
<dbReference type="SUPFAM" id="SSF55781">
    <property type="entry name" value="GAF domain-like"/>
    <property type="match status" value="1"/>
</dbReference>
<accession>A0AA41FJU9</accession>
<feature type="domain" description="IclR-ED" evidence="5">
    <location>
        <begin position="78"/>
        <end position="260"/>
    </location>
</feature>
<sequence length="264" mass="29450">MRGYLWEVTMKEDKYLLTSLDNALHLLDILSHYHSLSLAELSRMSSLSKTSVFRMLHTLEQNQYVEKLPDGRYVLGIKFLYFENNVAARYDVVTIARPYMAGLCFHCRNVVHLGILNGNRIITVHKEISPYDLTVTARVGMNAPAYSTAMGKVILAHLPEIEAGAIIDSFAFKKYSTSSITNKKDFLTALQEIRKSGYATDVNERYQGFGAVAVPIYDHTGHCTAALSIICLSSDVSSLVTENLLELKNTADEISAAMGYRPDP</sequence>
<proteinExistence type="predicted"/>
<dbReference type="Pfam" id="PF09339">
    <property type="entry name" value="HTH_IclR"/>
    <property type="match status" value="1"/>
</dbReference>
<evidence type="ECO:0000259" key="5">
    <source>
        <dbReference type="PROSITE" id="PS51078"/>
    </source>
</evidence>